<feature type="domain" description="Ketosynthase family 3 (KS3)" evidence="14">
    <location>
        <begin position="9"/>
        <end position="440"/>
    </location>
</feature>
<dbReference type="GO" id="GO:0006633">
    <property type="term" value="P:fatty acid biosynthetic process"/>
    <property type="evidence" value="ECO:0007669"/>
    <property type="project" value="UniProtKB-UniRule"/>
</dbReference>
<feature type="active site" description="For beta-ketoacyl synthase activity" evidence="12">
    <location>
        <position position="190"/>
    </location>
</feature>
<dbReference type="Gene3D" id="3.40.47.10">
    <property type="match status" value="1"/>
</dbReference>
<dbReference type="InterPro" id="IPR000794">
    <property type="entry name" value="Beta-ketoacyl_synthase"/>
</dbReference>
<protein>
    <recommendedName>
        <fullName evidence="4 11">3-oxoacyl-[acyl-carrier-protein] synthase 2</fullName>
        <ecNumber evidence="3 11">2.3.1.179</ecNumber>
    </recommendedName>
</protein>
<dbReference type="PIRSF" id="PIRSF000447">
    <property type="entry name" value="KAS_II"/>
    <property type="match status" value="1"/>
</dbReference>
<dbReference type="STRING" id="452637.Oter_2527"/>
<comment type="similarity">
    <text evidence="2 11 13">Belongs to the thiolase-like superfamily. Beta-ketoacyl-ACP synthases family.</text>
</comment>
<dbReference type="InterPro" id="IPR020841">
    <property type="entry name" value="PKS_Beta-ketoAc_synthase_dom"/>
</dbReference>
<dbReference type="InterPro" id="IPR016039">
    <property type="entry name" value="Thiolase-like"/>
</dbReference>
<comment type="catalytic activity">
    <reaction evidence="11">
        <text>(9Z)-hexadecenoyl-[ACP] + malonyl-[ACP] + H(+) = 3-oxo-(11Z)-octadecenoyl-[ACP] + holo-[ACP] + CO2</text>
        <dbReference type="Rhea" id="RHEA:55040"/>
        <dbReference type="Rhea" id="RHEA-COMP:9623"/>
        <dbReference type="Rhea" id="RHEA-COMP:9685"/>
        <dbReference type="Rhea" id="RHEA-COMP:10800"/>
        <dbReference type="Rhea" id="RHEA-COMP:14074"/>
        <dbReference type="ChEBI" id="CHEBI:15378"/>
        <dbReference type="ChEBI" id="CHEBI:16526"/>
        <dbReference type="ChEBI" id="CHEBI:64479"/>
        <dbReference type="ChEBI" id="CHEBI:78449"/>
        <dbReference type="ChEBI" id="CHEBI:83989"/>
        <dbReference type="ChEBI" id="CHEBI:138538"/>
        <dbReference type="EC" id="2.3.1.179"/>
    </reaction>
</comment>
<keyword evidence="5 11" id="KW-0444">Lipid biosynthesis</keyword>
<keyword evidence="7" id="KW-0276">Fatty acid metabolism</keyword>
<sequence length="441" mass="45252">MNETSAPLRRRVVVTGLGTVTPCGNSAADTWAALIAGRSGIGRITRFDPTGCPAQIAGEVRGFEVTRPLPKPLYPYGAANEPLTQVLTPKDVKKFGRFTHLGAAAAVEAYADSGLDAFRSELPSDRIGVNLGVGVGGLPEMEAMHDTLKTSGYRRISPFFIIQIAPNLLAGQVSLLLGCRGPNMSMASACATSGHALGEAAAAIARGDADVMIAGGAESTVTPLGIGAFAQMRALSTRNDAPEQASRPYDRDRDGFVLSEGSVVFVLEELEQAKRRGARIYAELRGYGATADAYHLSSLAPGGEGSARAMRAAITRGGLAPTDVDYVSAHATSTPGGDGEEAAAIATVFAEAKAHLNVSGVKSMTGHLLGGAGAMGAFAAVKAIETGIIPPTINLENIDPACEATGLNFTPKVAVKKKVRAALANGFGFGGTNASVAFAAL</sequence>
<keyword evidence="8" id="KW-0443">Lipid metabolism</keyword>
<evidence type="ECO:0000256" key="2">
    <source>
        <dbReference type="ARBA" id="ARBA00008467"/>
    </source>
</evidence>
<comment type="pathway">
    <text evidence="1 11">Lipid metabolism; fatty acid biosynthesis.</text>
</comment>
<evidence type="ECO:0000256" key="8">
    <source>
        <dbReference type="ARBA" id="ARBA00023098"/>
    </source>
</evidence>
<proteinExistence type="inferred from homology"/>
<evidence type="ECO:0000313" key="15">
    <source>
        <dbReference type="EMBL" id="ACB75809.1"/>
    </source>
</evidence>
<dbReference type="OrthoDB" id="9778690at2"/>
<keyword evidence="10 11" id="KW-0012">Acyltransferase</keyword>
<evidence type="ECO:0000256" key="10">
    <source>
        <dbReference type="ARBA" id="ARBA00023315"/>
    </source>
</evidence>
<evidence type="ECO:0000256" key="4">
    <source>
        <dbReference type="ARBA" id="ARBA00014657"/>
    </source>
</evidence>
<dbReference type="NCBIfam" id="TIGR03150">
    <property type="entry name" value="fabF"/>
    <property type="match status" value="1"/>
</dbReference>
<dbReference type="PROSITE" id="PS52004">
    <property type="entry name" value="KS3_2"/>
    <property type="match status" value="1"/>
</dbReference>
<evidence type="ECO:0000256" key="11">
    <source>
        <dbReference type="PIRNR" id="PIRNR000447"/>
    </source>
</evidence>
<dbReference type="InterPro" id="IPR014030">
    <property type="entry name" value="Ketoacyl_synth_N"/>
</dbReference>
<evidence type="ECO:0000256" key="9">
    <source>
        <dbReference type="ARBA" id="ARBA00023160"/>
    </source>
</evidence>
<keyword evidence="9 11" id="KW-0275">Fatty acid biosynthesis</keyword>
<evidence type="ECO:0000256" key="3">
    <source>
        <dbReference type="ARBA" id="ARBA00012356"/>
    </source>
</evidence>
<evidence type="ECO:0000259" key="14">
    <source>
        <dbReference type="PROSITE" id="PS52004"/>
    </source>
</evidence>
<dbReference type="InterPro" id="IPR018201">
    <property type="entry name" value="Ketoacyl_synth_AS"/>
</dbReference>
<evidence type="ECO:0000256" key="6">
    <source>
        <dbReference type="ARBA" id="ARBA00022679"/>
    </source>
</evidence>
<dbReference type="PANTHER" id="PTHR11712:SF336">
    <property type="entry name" value="3-OXOACYL-[ACYL-CARRIER-PROTEIN] SYNTHASE, MITOCHONDRIAL"/>
    <property type="match status" value="1"/>
</dbReference>
<dbReference type="RefSeq" id="WP_012375344.1">
    <property type="nucleotide sequence ID" value="NC_010571.1"/>
</dbReference>
<dbReference type="PANTHER" id="PTHR11712">
    <property type="entry name" value="POLYKETIDE SYNTHASE-RELATED"/>
    <property type="match status" value="1"/>
</dbReference>
<name>B1ZT20_OPITP</name>
<keyword evidence="16" id="KW-1185">Reference proteome</keyword>
<evidence type="ECO:0000313" key="16">
    <source>
        <dbReference type="Proteomes" id="UP000007013"/>
    </source>
</evidence>
<evidence type="ECO:0000256" key="7">
    <source>
        <dbReference type="ARBA" id="ARBA00022832"/>
    </source>
</evidence>
<evidence type="ECO:0000256" key="1">
    <source>
        <dbReference type="ARBA" id="ARBA00005194"/>
    </source>
</evidence>
<dbReference type="SUPFAM" id="SSF53901">
    <property type="entry name" value="Thiolase-like"/>
    <property type="match status" value="2"/>
</dbReference>
<gene>
    <name evidence="15" type="ordered locus">Oter_2527</name>
</gene>
<dbReference type="KEGG" id="ote:Oter_2527"/>
<dbReference type="HOGENOM" id="CLU_000022_69_2_0"/>
<dbReference type="PROSITE" id="PS00606">
    <property type="entry name" value="KS3_1"/>
    <property type="match status" value="1"/>
</dbReference>
<dbReference type="FunFam" id="3.40.47.10:FF:000018">
    <property type="entry name" value="3-oxoacyl-[acyl-carrier-protein] synthase 2"/>
    <property type="match status" value="1"/>
</dbReference>
<evidence type="ECO:0000256" key="5">
    <source>
        <dbReference type="ARBA" id="ARBA00022516"/>
    </source>
</evidence>
<comment type="catalytic activity">
    <reaction evidence="11">
        <text>a fatty acyl-[ACP] + malonyl-[ACP] + H(+) = a 3-oxoacyl-[ACP] + holo-[ACP] + CO2</text>
        <dbReference type="Rhea" id="RHEA:22836"/>
        <dbReference type="Rhea" id="RHEA-COMP:9623"/>
        <dbReference type="Rhea" id="RHEA-COMP:9685"/>
        <dbReference type="Rhea" id="RHEA-COMP:9916"/>
        <dbReference type="Rhea" id="RHEA-COMP:14125"/>
        <dbReference type="ChEBI" id="CHEBI:15378"/>
        <dbReference type="ChEBI" id="CHEBI:16526"/>
        <dbReference type="ChEBI" id="CHEBI:64479"/>
        <dbReference type="ChEBI" id="CHEBI:78449"/>
        <dbReference type="ChEBI" id="CHEBI:78776"/>
        <dbReference type="ChEBI" id="CHEBI:138651"/>
    </reaction>
</comment>
<dbReference type="InterPro" id="IPR017568">
    <property type="entry name" value="3-oxoacyl-ACP_synth-2"/>
</dbReference>
<dbReference type="InterPro" id="IPR014031">
    <property type="entry name" value="Ketoacyl_synth_C"/>
</dbReference>
<dbReference type="UniPathway" id="UPA00094"/>
<dbReference type="GO" id="GO:0004315">
    <property type="term" value="F:3-oxoacyl-[acyl-carrier-protein] synthase activity"/>
    <property type="evidence" value="ECO:0007669"/>
    <property type="project" value="UniProtKB-UniRule"/>
</dbReference>
<evidence type="ECO:0000256" key="13">
    <source>
        <dbReference type="RuleBase" id="RU003694"/>
    </source>
</evidence>
<dbReference type="EMBL" id="CP001032">
    <property type="protein sequence ID" value="ACB75809.1"/>
    <property type="molecule type" value="Genomic_DNA"/>
</dbReference>
<dbReference type="eggNOG" id="COG0304">
    <property type="taxonomic scope" value="Bacteria"/>
</dbReference>
<keyword evidence="6 11" id="KW-0808">Transferase</keyword>
<dbReference type="Pfam" id="PF02801">
    <property type="entry name" value="Ketoacyl-synt_C"/>
    <property type="match status" value="1"/>
</dbReference>
<dbReference type="NCBIfam" id="NF005589">
    <property type="entry name" value="PRK07314.1"/>
    <property type="match status" value="1"/>
</dbReference>
<organism evidence="15 16">
    <name type="scientific">Opitutus terrae (strain DSM 11246 / JCM 15787 / PB90-1)</name>
    <dbReference type="NCBI Taxonomy" id="452637"/>
    <lineage>
        <taxon>Bacteria</taxon>
        <taxon>Pseudomonadati</taxon>
        <taxon>Verrucomicrobiota</taxon>
        <taxon>Opitutia</taxon>
        <taxon>Opitutales</taxon>
        <taxon>Opitutaceae</taxon>
        <taxon>Opitutus</taxon>
    </lineage>
</organism>
<evidence type="ECO:0000256" key="12">
    <source>
        <dbReference type="PIRSR" id="PIRSR000447-1"/>
    </source>
</evidence>
<accession>B1ZT20</accession>
<dbReference type="Proteomes" id="UP000007013">
    <property type="component" value="Chromosome"/>
</dbReference>
<dbReference type="GO" id="GO:0005829">
    <property type="term" value="C:cytosol"/>
    <property type="evidence" value="ECO:0007669"/>
    <property type="project" value="TreeGrafter"/>
</dbReference>
<dbReference type="AlphaFoldDB" id="B1ZT20"/>
<reference evidence="15 16" key="1">
    <citation type="journal article" date="2011" name="J. Bacteriol.">
        <title>Genome sequence of the verrucomicrobium Opitutus terrae PB90-1, an abundant inhabitant of rice paddy soil ecosystems.</title>
        <authorList>
            <person name="van Passel M.W."/>
            <person name="Kant R."/>
            <person name="Palva A."/>
            <person name="Copeland A."/>
            <person name="Lucas S."/>
            <person name="Lapidus A."/>
            <person name="Glavina del Rio T."/>
            <person name="Pitluck S."/>
            <person name="Goltsman E."/>
            <person name="Clum A."/>
            <person name="Sun H."/>
            <person name="Schmutz J."/>
            <person name="Larimer F.W."/>
            <person name="Land M.L."/>
            <person name="Hauser L."/>
            <person name="Kyrpides N."/>
            <person name="Mikhailova N."/>
            <person name="Richardson P.P."/>
            <person name="Janssen P.H."/>
            <person name="de Vos W.M."/>
            <person name="Smidt H."/>
        </authorList>
    </citation>
    <scope>NUCLEOTIDE SEQUENCE [LARGE SCALE GENOMIC DNA]</scope>
    <source>
        <strain evidence="16">DSM 11246 / JCM 15787 / PB90-1</strain>
    </source>
</reference>
<dbReference type="Pfam" id="PF00109">
    <property type="entry name" value="ketoacyl-synt"/>
    <property type="match status" value="1"/>
</dbReference>
<comment type="function">
    <text evidence="11">Involved in the type II fatty acid elongation cycle. Catalyzes the elongation of a wide range of acyl-ACP by the addition of two carbons from malonyl-ACP to an acyl acceptor. Can efficiently catalyze the conversion of palmitoleoyl-ACP (cis-hexadec-9-enoyl-ACP) to cis-vaccenoyl-ACP (cis-octadec-11-enoyl-ACP), an essential step in the thermal regulation of fatty acid composition.</text>
</comment>
<dbReference type="CDD" id="cd00834">
    <property type="entry name" value="KAS_I_II"/>
    <property type="match status" value="1"/>
</dbReference>
<dbReference type="SMART" id="SM00825">
    <property type="entry name" value="PKS_KS"/>
    <property type="match status" value="1"/>
</dbReference>
<dbReference type="EC" id="2.3.1.179" evidence="3 11"/>